<dbReference type="RefSeq" id="WP_125164211.1">
    <property type="nucleotide sequence ID" value="NZ_CP034234.1"/>
</dbReference>
<dbReference type="EMBL" id="CP034234">
    <property type="protein sequence ID" value="AZK44010.1"/>
    <property type="molecule type" value="Genomic_DNA"/>
</dbReference>
<proteinExistence type="predicted"/>
<gene>
    <name evidence="1" type="ORF">EEI45_03820</name>
</gene>
<protein>
    <submittedName>
        <fullName evidence="1">Uncharacterized protein</fullName>
    </submittedName>
</protein>
<reference evidence="1 2" key="1">
    <citation type="journal article" date="2020" name="Int. J. Syst. Evol. Microbiol.">
        <title>Description of Erysipelothrix piscisicarius sp. nov., an emergent fish pathogen, and assessment of virulence using a tiger barb (Puntigrus tetrazona) infection model.</title>
        <authorList>
            <person name="Pomaranski E.K."/>
            <person name="Griffin M.J."/>
            <person name="Camus A.C."/>
            <person name="Armwood A.R."/>
            <person name="Shelley J."/>
            <person name="Waldbieser G.C."/>
            <person name="LaFrentz B.R."/>
            <person name="Garcia J.C."/>
            <person name="Yanong R."/>
            <person name="Soto E."/>
        </authorList>
    </citation>
    <scope>NUCLEOTIDE SEQUENCE [LARGE SCALE GENOMIC DNA]</scope>
    <source>
        <strain evidence="1 2">15TAL0474</strain>
    </source>
</reference>
<keyword evidence="2" id="KW-1185">Reference proteome</keyword>
<evidence type="ECO:0000313" key="1">
    <source>
        <dbReference type="EMBL" id="AZK44010.1"/>
    </source>
</evidence>
<sequence>MEFLFNSRGEHIANFVNGQLHAPSGRNVGHYLSEEKIFINMSGHYLGEIIYENRLMYKFNLPYRSVNFGNFGNFGNYGNVGNYGNPGNYGSIGLISGYRNIEL</sequence>
<evidence type="ECO:0000313" key="2">
    <source>
        <dbReference type="Proteomes" id="UP000278804"/>
    </source>
</evidence>
<dbReference type="AlphaFoldDB" id="A0A3Q8S2M9"/>
<organism evidence="1 2">
    <name type="scientific">Erysipelothrix piscisicarius</name>
    <dbReference type="NCBI Taxonomy" id="2485784"/>
    <lineage>
        <taxon>Bacteria</taxon>
        <taxon>Bacillati</taxon>
        <taxon>Bacillota</taxon>
        <taxon>Erysipelotrichia</taxon>
        <taxon>Erysipelotrichales</taxon>
        <taxon>Erysipelotrichaceae</taxon>
        <taxon>Erysipelothrix</taxon>
    </lineage>
</organism>
<accession>A0A3Q8S2M9</accession>
<dbReference type="Proteomes" id="UP000278804">
    <property type="component" value="Chromosome"/>
</dbReference>
<dbReference type="KEGG" id="eri:EEI45_03820"/>
<name>A0A3Q8S2M9_9FIRM</name>